<proteinExistence type="predicted"/>
<evidence type="ECO:0000313" key="1">
    <source>
        <dbReference type="EMBL" id="PZD70811.1"/>
    </source>
</evidence>
<dbReference type="AlphaFoldDB" id="A0A2W1JNI4"/>
<dbReference type="RefSeq" id="WP_146242417.1">
    <property type="nucleotide sequence ID" value="NZ_CAWNWM010000027.1"/>
</dbReference>
<reference evidence="1 2" key="1">
    <citation type="journal article" date="2018" name="Sci. Rep.">
        <title>A novel species of the marine cyanobacterium Acaryochloris with a unique pigment content and lifestyle.</title>
        <authorList>
            <person name="Partensky F."/>
            <person name="Six C."/>
            <person name="Ratin M."/>
            <person name="Garczarek L."/>
            <person name="Vaulot D."/>
            <person name="Probert I."/>
            <person name="Calteau A."/>
            <person name="Gourvil P."/>
            <person name="Marie D."/>
            <person name="Grebert T."/>
            <person name="Bouchier C."/>
            <person name="Le Panse S."/>
            <person name="Gachenot M."/>
            <person name="Rodriguez F."/>
            <person name="Garrido J.L."/>
        </authorList>
    </citation>
    <scope>NUCLEOTIDE SEQUENCE [LARGE SCALE GENOMIC DNA]</scope>
    <source>
        <strain evidence="1 2">RCC1774</strain>
    </source>
</reference>
<comment type="caution">
    <text evidence="1">The sequence shown here is derived from an EMBL/GenBank/DDBJ whole genome shotgun (WGS) entry which is preliminary data.</text>
</comment>
<keyword evidence="2" id="KW-1185">Reference proteome</keyword>
<accession>A0A2W1JNI4</accession>
<dbReference type="Proteomes" id="UP000248857">
    <property type="component" value="Unassembled WGS sequence"/>
</dbReference>
<evidence type="ECO:0000313" key="2">
    <source>
        <dbReference type="Proteomes" id="UP000248857"/>
    </source>
</evidence>
<protein>
    <submittedName>
        <fullName evidence="1">Uncharacterized protein</fullName>
    </submittedName>
</protein>
<gene>
    <name evidence="1" type="ORF">C1752_08953</name>
</gene>
<dbReference type="EMBL" id="PQWO01000027">
    <property type="protein sequence ID" value="PZD70811.1"/>
    <property type="molecule type" value="Genomic_DNA"/>
</dbReference>
<organism evidence="1 2">
    <name type="scientific">Acaryochloris thomasi RCC1774</name>
    <dbReference type="NCBI Taxonomy" id="1764569"/>
    <lineage>
        <taxon>Bacteria</taxon>
        <taxon>Bacillati</taxon>
        <taxon>Cyanobacteriota</taxon>
        <taxon>Cyanophyceae</taxon>
        <taxon>Acaryochloridales</taxon>
        <taxon>Acaryochloridaceae</taxon>
        <taxon>Acaryochloris</taxon>
        <taxon>Acaryochloris thomasi</taxon>
    </lineage>
</organism>
<name>A0A2W1JNI4_9CYAN</name>
<sequence>MIACEGARGEVQGILSLNLSPRFYTLRRQNSKNHSNRNFSSGCDLIRPVEDYCNCRNSADSLCRSAEVSGVVIDTGYSGD</sequence>